<dbReference type="Pfam" id="PF06105">
    <property type="entry name" value="Aph-1"/>
    <property type="match status" value="1"/>
</dbReference>
<sequence length="907" mass="103198">MLDFFIQTFGNINRPRPDTDVRMRSRAINITKSVGDDVLSVRLCFLFSFFCGALANIAGFNRSIETVCSSPANVSLIKYFSSFFITLYGPEYGASRALGAFFKNYIQLLSGQLTFLLLLFFIAFGPPFAMFIFTIAKDPLRVIVLIASSFFWLLSLLLSSILWFALKQIWNGNQLRYSLIFGLVFSVFFQELFRYLFYKMLRKADEGLQRVSQQGQNSNILPKDITNKSIMAYVSGLGFGIICGAFSLVNVLADMIGPGTVGIKGDSQYFFLASAFLTLAFVFLHTFWGVICFMAWDKKRYLFVVIVVASHMFTSSLTYLNGLNPADSQQNYLATIITAYIVMIMMGSLAFKVSGGSIKSMKLALSKYPKPGLLRQSCHYFCVSSPQRLYRPLRRSFDHFKNQRYGSIKNRILLSQKNINEMHRNGRMFSNESDQQVNFDDISEEELEELLQSDPKYQECVLEYYNIPNTGQRVFLIQPDIKWGPQKPLSSIKNQLEESIALVNTLKNWKVVGHKVVSSKTPQKMQIFGKGNFAELTEQIQQCPAVSAIFLSIEMLNGVQWSYLQKVWNIPVYDRYTIILQIFKEHARTKEAKLQVALAEVPYIRSRLVSIHRDSPSYSQSVTQNIRRSGEIYLEQRYKLLQEQELKLKAALRKVKRQRELLRKNRLKRQIPLIAVVGYTNAGKTSIIKALTNDADLQPVDQLFATLDVTAHAGTLPNRLKVIYMDTVGFISDIPTKLIDAFAATLEDAMIADLLIHVRDISHNDTKAQNANVHQTLNTMVSSDQLKNMIEVYNKVDLLPTGQEIETSSKNTLLTNAVSGQGIPDLKMIIQEALLSTTMWKQRKFRIFQGSPLLQWLEKEATILSAVPDSSQENLIVTVLITDMLYNKLKAKFKKTSKKFPRITKND</sequence>
<evidence type="ECO:0000313" key="13">
    <source>
        <dbReference type="EMBL" id="CAE1326477.1"/>
    </source>
</evidence>
<reference evidence="13" key="1">
    <citation type="submission" date="2021-01" db="EMBL/GenBank/DDBJ databases">
        <authorList>
            <person name="Li R."/>
            <person name="Bekaert M."/>
        </authorList>
    </citation>
    <scope>NUCLEOTIDE SEQUENCE</scope>
    <source>
        <strain evidence="13">Farmed</strain>
    </source>
</reference>
<dbReference type="AlphaFoldDB" id="A0A812ES78"/>
<evidence type="ECO:0000256" key="11">
    <source>
        <dbReference type="SAM" id="Phobius"/>
    </source>
</evidence>
<dbReference type="GO" id="GO:0016020">
    <property type="term" value="C:membrane"/>
    <property type="evidence" value="ECO:0007669"/>
    <property type="project" value="UniProtKB-SubCell"/>
</dbReference>
<keyword evidence="14" id="KW-1185">Reference proteome</keyword>
<feature type="transmembrane region" description="Helical" evidence="11">
    <location>
        <begin position="142"/>
        <end position="165"/>
    </location>
</feature>
<feature type="transmembrane region" description="Helical" evidence="11">
    <location>
        <begin position="39"/>
        <end position="60"/>
    </location>
</feature>
<dbReference type="Pfam" id="PF13167">
    <property type="entry name" value="GTP-bdg_N"/>
    <property type="match status" value="1"/>
</dbReference>
<dbReference type="PROSITE" id="PS51705">
    <property type="entry name" value="G_HFLX"/>
    <property type="match status" value="1"/>
</dbReference>
<comment type="similarity">
    <text evidence="2">Belongs to the APH-1 family.</text>
</comment>
<evidence type="ECO:0000256" key="2">
    <source>
        <dbReference type="ARBA" id="ARBA00005577"/>
    </source>
</evidence>
<dbReference type="Gene3D" id="3.40.50.11060">
    <property type="entry name" value="GTPase HflX, N-terminal domain"/>
    <property type="match status" value="1"/>
</dbReference>
<dbReference type="PANTHER" id="PTHR10229">
    <property type="entry name" value="GTP-BINDING PROTEIN HFLX"/>
    <property type="match status" value="1"/>
</dbReference>
<feature type="transmembrane region" description="Helical" evidence="11">
    <location>
        <begin position="301"/>
        <end position="320"/>
    </location>
</feature>
<dbReference type="CDD" id="cd01878">
    <property type="entry name" value="HflX"/>
    <property type="match status" value="1"/>
</dbReference>
<dbReference type="GO" id="GO:0005525">
    <property type="term" value="F:GTP binding"/>
    <property type="evidence" value="ECO:0007669"/>
    <property type="project" value="UniProtKB-KW"/>
</dbReference>
<dbReference type="InterPro" id="IPR032305">
    <property type="entry name" value="GTP-bd_M"/>
</dbReference>
<dbReference type="InterPro" id="IPR025121">
    <property type="entry name" value="GTPase_HflX_N"/>
</dbReference>
<keyword evidence="3 11" id="KW-0812">Transmembrane</keyword>
<feature type="transmembrane region" description="Helical" evidence="11">
    <location>
        <begin position="269"/>
        <end position="294"/>
    </location>
</feature>
<dbReference type="InterPro" id="IPR016496">
    <property type="entry name" value="GTPase_HflX"/>
</dbReference>
<dbReference type="InterPro" id="IPR027417">
    <property type="entry name" value="P-loop_NTPase"/>
</dbReference>
<dbReference type="SUPFAM" id="SSF52540">
    <property type="entry name" value="P-loop containing nucleoside triphosphate hydrolases"/>
    <property type="match status" value="1"/>
</dbReference>
<evidence type="ECO:0000256" key="8">
    <source>
        <dbReference type="ARBA" id="ARBA00022989"/>
    </source>
</evidence>
<comment type="subcellular location">
    <subcellularLocation>
        <location evidence="1">Membrane</location>
        <topology evidence="1">Multi-pass membrane protein</topology>
    </subcellularLocation>
</comment>
<evidence type="ECO:0000256" key="3">
    <source>
        <dbReference type="ARBA" id="ARBA00022692"/>
    </source>
</evidence>
<dbReference type="InterPro" id="IPR030394">
    <property type="entry name" value="G_HFLX_dom"/>
</dbReference>
<keyword evidence="6" id="KW-0460">Magnesium</keyword>
<evidence type="ECO:0000256" key="4">
    <source>
        <dbReference type="ARBA" id="ARBA00022723"/>
    </source>
</evidence>
<dbReference type="InterPro" id="IPR042108">
    <property type="entry name" value="GTPase_HflX_N_sf"/>
</dbReference>
<evidence type="ECO:0000256" key="9">
    <source>
        <dbReference type="ARBA" id="ARBA00023134"/>
    </source>
</evidence>
<evidence type="ECO:0000259" key="12">
    <source>
        <dbReference type="PROSITE" id="PS51705"/>
    </source>
</evidence>
<evidence type="ECO:0000256" key="5">
    <source>
        <dbReference type="ARBA" id="ARBA00022741"/>
    </source>
</evidence>
<dbReference type="OrthoDB" id="10268034at2759"/>
<dbReference type="InterPro" id="IPR009294">
    <property type="entry name" value="Aph-1"/>
</dbReference>
<keyword evidence="7" id="KW-0914">Notch signaling pathway</keyword>
<feature type="domain" description="Hflx-type G" evidence="12">
    <location>
        <begin position="672"/>
        <end position="838"/>
    </location>
</feature>
<evidence type="ECO:0000256" key="10">
    <source>
        <dbReference type="ARBA" id="ARBA00023136"/>
    </source>
</evidence>
<evidence type="ECO:0000256" key="7">
    <source>
        <dbReference type="ARBA" id="ARBA00022976"/>
    </source>
</evidence>
<keyword evidence="8 11" id="KW-1133">Transmembrane helix</keyword>
<dbReference type="GO" id="GO:0005737">
    <property type="term" value="C:cytoplasm"/>
    <property type="evidence" value="ECO:0007669"/>
    <property type="project" value="TreeGrafter"/>
</dbReference>
<dbReference type="Gene3D" id="3.40.50.300">
    <property type="entry name" value="P-loop containing nucleotide triphosphate hydrolases"/>
    <property type="match status" value="1"/>
</dbReference>
<dbReference type="EMBL" id="CAHIKZ030005479">
    <property type="protein sequence ID" value="CAE1326477.1"/>
    <property type="molecule type" value="Genomic_DNA"/>
</dbReference>
<dbReference type="Pfam" id="PF01926">
    <property type="entry name" value="MMR_HSR1"/>
    <property type="match status" value="1"/>
</dbReference>
<keyword evidence="10 11" id="KW-0472">Membrane</keyword>
<dbReference type="GO" id="GO:0043022">
    <property type="term" value="F:ribosome binding"/>
    <property type="evidence" value="ECO:0007669"/>
    <property type="project" value="TreeGrafter"/>
</dbReference>
<keyword evidence="9" id="KW-0342">GTP-binding</keyword>
<organism evidence="13 14">
    <name type="scientific">Acanthosepion pharaonis</name>
    <name type="common">Pharaoh cuttlefish</name>
    <name type="synonym">Sepia pharaonis</name>
    <dbReference type="NCBI Taxonomy" id="158019"/>
    <lineage>
        <taxon>Eukaryota</taxon>
        <taxon>Metazoa</taxon>
        <taxon>Spiralia</taxon>
        <taxon>Lophotrochozoa</taxon>
        <taxon>Mollusca</taxon>
        <taxon>Cephalopoda</taxon>
        <taxon>Coleoidea</taxon>
        <taxon>Decapodiformes</taxon>
        <taxon>Sepiida</taxon>
        <taxon>Sepiina</taxon>
        <taxon>Sepiidae</taxon>
        <taxon>Acanthosepion</taxon>
    </lineage>
</organism>
<dbReference type="GO" id="GO:0007219">
    <property type="term" value="P:Notch signaling pathway"/>
    <property type="evidence" value="ECO:0007669"/>
    <property type="project" value="UniProtKB-KW"/>
</dbReference>
<dbReference type="NCBIfam" id="TIGR03156">
    <property type="entry name" value="GTP_HflX"/>
    <property type="match status" value="1"/>
</dbReference>
<keyword evidence="4" id="KW-0479">Metal-binding</keyword>
<feature type="transmembrane region" description="Helical" evidence="11">
    <location>
        <begin position="109"/>
        <end position="135"/>
    </location>
</feature>
<feature type="transmembrane region" description="Helical" evidence="11">
    <location>
        <begin position="332"/>
        <end position="351"/>
    </location>
</feature>
<dbReference type="GO" id="GO:0016485">
    <property type="term" value="P:protein processing"/>
    <property type="evidence" value="ECO:0007669"/>
    <property type="project" value="InterPro"/>
</dbReference>
<gene>
    <name evidence="13" type="ORF">SPHA_76038</name>
</gene>
<dbReference type="FunFam" id="3.40.50.300:FF:000886">
    <property type="entry name" value="Putative GTP-binding protein 6"/>
    <property type="match status" value="1"/>
</dbReference>
<accession>A0A812ES78</accession>
<name>A0A812ES78_ACAPH</name>
<dbReference type="Pfam" id="PF16360">
    <property type="entry name" value="GTP-bdg_M"/>
    <property type="match status" value="1"/>
</dbReference>
<dbReference type="InterPro" id="IPR006073">
    <property type="entry name" value="GTP-bd"/>
</dbReference>
<evidence type="ECO:0000313" key="14">
    <source>
        <dbReference type="Proteomes" id="UP000597762"/>
    </source>
</evidence>
<proteinExistence type="inferred from homology"/>
<dbReference type="Proteomes" id="UP000597762">
    <property type="component" value="Unassembled WGS sequence"/>
</dbReference>
<keyword evidence="5" id="KW-0547">Nucleotide-binding</keyword>
<dbReference type="PANTHER" id="PTHR10229:SF0">
    <property type="entry name" value="GTP-BINDING PROTEIN 6-RELATED"/>
    <property type="match status" value="1"/>
</dbReference>
<comment type="caution">
    <text evidence="13">The sequence shown here is derived from an EMBL/GenBank/DDBJ whole genome shotgun (WGS) entry which is preliminary data.</text>
</comment>
<dbReference type="GO" id="GO:0046872">
    <property type="term" value="F:metal ion binding"/>
    <property type="evidence" value="ECO:0007669"/>
    <property type="project" value="UniProtKB-KW"/>
</dbReference>
<evidence type="ECO:0000256" key="6">
    <source>
        <dbReference type="ARBA" id="ARBA00022842"/>
    </source>
</evidence>
<protein>
    <submittedName>
        <fullName evidence="13">GTP-binding protein 6,Gamma-secretase subunit Aph-1b,Gamma-secretase subunit Aph-1,Gamma-secretase subunit APH-1B,Putative gamma-secretase subunit APH-1C,Gamma-secretase subunit APH-1A</fullName>
    </submittedName>
</protein>
<evidence type="ECO:0000256" key="1">
    <source>
        <dbReference type="ARBA" id="ARBA00004141"/>
    </source>
</evidence>
<feature type="transmembrane region" description="Helical" evidence="11">
    <location>
        <begin position="230"/>
        <end position="249"/>
    </location>
</feature>
<feature type="transmembrane region" description="Helical" evidence="11">
    <location>
        <begin position="177"/>
        <end position="197"/>
    </location>
</feature>